<evidence type="ECO:0000256" key="1">
    <source>
        <dbReference type="SAM" id="Coils"/>
    </source>
</evidence>
<keyword evidence="1" id="KW-0175">Coiled coil</keyword>
<dbReference type="EnsemblMetazoa" id="Aqu2.1.29426_001">
    <property type="protein sequence ID" value="Aqu2.1.29426_001"/>
    <property type="gene ID" value="Aqu2.1.29426"/>
</dbReference>
<evidence type="ECO:0000313" key="3">
    <source>
        <dbReference type="EnsemblMetazoa" id="Aqu2.1.29426_001"/>
    </source>
</evidence>
<dbReference type="InParanoid" id="A0A1X7UP38"/>
<dbReference type="Gene3D" id="1.10.533.10">
    <property type="entry name" value="Death Domain, Fas"/>
    <property type="match status" value="1"/>
</dbReference>
<organism evidence="3">
    <name type="scientific">Amphimedon queenslandica</name>
    <name type="common">Sponge</name>
    <dbReference type="NCBI Taxonomy" id="400682"/>
    <lineage>
        <taxon>Eukaryota</taxon>
        <taxon>Metazoa</taxon>
        <taxon>Porifera</taxon>
        <taxon>Demospongiae</taxon>
        <taxon>Heteroscleromorpha</taxon>
        <taxon>Haplosclerida</taxon>
        <taxon>Niphatidae</taxon>
        <taxon>Amphimedon</taxon>
    </lineage>
</organism>
<name>A0A1X7UP38_AMPQE</name>
<dbReference type="InterPro" id="IPR000488">
    <property type="entry name" value="Death_dom"/>
</dbReference>
<dbReference type="InterPro" id="IPR045578">
    <property type="entry name" value="USP47_C"/>
</dbReference>
<dbReference type="AlphaFoldDB" id="A0A1X7UP38"/>
<dbReference type="Pfam" id="PF00531">
    <property type="entry name" value="Death"/>
    <property type="match status" value="1"/>
</dbReference>
<dbReference type="InterPro" id="IPR011029">
    <property type="entry name" value="DEATH-like_dom_sf"/>
</dbReference>
<proteinExistence type="predicted"/>
<dbReference type="SUPFAM" id="SSF47986">
    <property type="entry name" value="DEATH domain"/>
    <property type="match status" value="1"/>
</dbReference>
<feature type="domain" description="Death" evidence="2">
    <location>
        <begin position="33"/>
        <end position="108"/>
    </location>
</feature>
<dbReference type="PROSITE" id="PS50017">
    <property type="entry name" value="DEATH_DOMAIN"/>
    <property type="match status" value="1"/>
</dbReference>
<reference evidence="3" key="1">
    <citation type="submission" date="2017-05" db="UniProtKB">
        <authorList>
            <consortium name="EnsemblMetazoa"/>
        </authorList>
    </citation>
    <scope>IDENTIFICATION</scope>
</reference>
<evidence type="ECO:0000259" key="2">
    <source>
        <dbReference type="PROSITE" id="PS50017"/>
    </source>
</evidence>
<dbReference type="SUPFAM" id="SSF54236">
    <property type="entry name" value="Ubiquitin-like"/>
    <property type="match status" value="1"/>
</dbReference>
<feature type="coiled-coil region" evidence="1">
    <location>
        <begin position="627"/>
        <end position="664"/>
    </location>
</feature>
<dbReference type="Pfam" id="PF19718">
    <property type="entry name" value="USP47_C"/>
    <property type="match status" value="1"/>
</dbReference>
<dbReference type="OrthoDB" id="289038at2759"/>
<feature type="coiled-coil region" evidence="1">
    <location>
        <begin position="537"/>
        <end position="564"/>
    </location>
</feature>
<dbReference type="InterPro" id="IPR029071">
    <property type="entry name" value="Ubiquitin-like_domsf"/>
</dbReference>
<dbReference type="CDD" id="cd01670">
    <property type="entry name" value="Death"/>
    <property type="match status" value="1"/>
</dbReference>
<dbReference type="GO" id="GO:0007165">
    <property type="term" value="P:signal transduction"/>
    <property type="evidence" value="ECO:0007669"/>
    <property type="project" value="InterPro"/>
</dbReference>
<accession>A0A1X7UP38</accession>
<protein>
    <recommendedName>
        <fullName evidence="2">Death domain-containing protein</fullName>
    </recommendedName>
</protein>
<sequence length="1171" mass="134447">MATSPPCLGPAIGVNDLIDVLDLLKRCGFPETKWYEFGLRLGLLKRTLDVIEKNHPQDVSRCMTECLSQWLGRADNVDSRGGANLDSLSDALRSMNETAVAEKLKHQILIIIFNSRHTVLSQSLCDSVSIAWLLYAERMLTQEAVSRIVSAISSIPNQREVLLTAVNEAVQTDPNSLHTFANVLCTISTNVQLGQAILDDISKYFPTPEVGVVPETIKDLSVVPQSNNAFINNYYSIDYNVPLHSMNIILFFVAEIQVPVSKSLLGKFTSMRMSYGKMFYNVGKIIKQNSPSLKEIKELLSCCSTVLCTKVKKCRDISSVLRLICNECSLTNIELLHTVVEEMAITEAKKYIKAYRTELKEFCMSLSISLCLKERFASIPHLQCETVTLIFDWEPEEHVLKDIKDILSEVSGKLLIIKYIETSTSISVTCSFPFSDVGFTVLRMIENIHILMGQGLKKLTIGNLTLWRRQDVRQKELKEKAQDLQQHTEVISYIILKEVEYRLRDAVSNKEEKESLYVQSDTESFKEVEEEPLYEELTVLSSQFNEIKDENNEMSEKLSKIKSDISRSFSSNTDSAASKLRRGMALEIEDYKFHLKAMKSPDYQPLVDNEKTIEELRERITLKNMELINEREHNEKMINDIKDLKEAEDKKQREKQKMKKEMCKFRLFCYHPVTGELMNLSLEVHEDDLLPLVLDKAYELMKLAPHFPIDRCRLVKYNYFDGVMNQSLDLNKFQHQTIGRLTGRARYSPSFALFLETRKENEIFKKYSDGGISLMISVVDLSTGKIGPDKPMRGERGWTVGKLKQHIGDLYVSSNPKDYKKEYNDSLMYKFIAFHFTSIRLSITIPPGPEPTLTTTNKRGEIIMKIISVNKEIKGNGRRMQVEVDSRITLAQLKEELVPLMGAPPSGFIVYKFVMNREFEMEGLNKTLQDADINSGFELIVRLGRALKNEECRIKLYLLQVNEAVFINYMMELIISENTPVREFKKQIIKEAKAQGLDCILELDKMRLCEKIGASPDTIYLDHQLINASNDMYVTQLKGPEKKLHEWQIQVYVIRWRPSQCSVDPMEDIVLDDDYIASHIIEKLSELSGISKKYISHSAPLPFFFDMSYLDIESKASWYSVKSTTQPPLRLYHGYDGYVMYYKDSREKMKELTDKERSEIQEAEEARCTIS</sequence>